<dbReference type="AlphaFoldDB" id="A0A7X2H355"/>
<dbReference type="SMART" id="SM00382">
    <property type="entry name" value="AAA"/>
    <property type="match status" value="1"/>
</dbReference>
<dbReference type="Gene3D" id="3.40.50.300">
    <property type="entry name" value="P-loop containing nucleotide triphosphate hydrolases"/>
    <property type="match status" value="1"/>
</dbReference>
<dbReference type="GO" id="GO:0005524">
    <property type="term" value="F:ATP binding"/>
    <property type="evidence" value="ECO:0007669"/>
    <property type="project" value="UniProtKB-KW"/>
</dbReference>
<gene>
    <name evidence="5" type="ORF">GJB61_02450</name>
</gene>
<dbReference type="GO" id="GO:0098796">
    <property type="term" value="C:membrane protein complex"/>
    <property type="evidence" value="ECO:0007669"/>
    <property type="project" value="UniProtKB-ARBA"/>
</dbReference>
<organism evidence="5 6">
    <name type="scientific">Paenibacillus monticola</name>
    <dbReference type="NCBI Taxonomy" id="2666075"/>
    <lineage>
        <taxon>Bacteria</taxon>
        <taxon>Bacillati</taxon>
        <taxon>Bacillota</taxon>
        <taxon>Bacilli</taxon>
        <taxon>Bacillales</taxon>
        <taxon>Paenibacillaceae</taxon>
        <taxon>Paenibacillus</taxon>
    </lineage>
</organism>
<dbReference type="GO" id="GO:0022857">
    <property type="term" value="F:transmembrane transporter activity"/>
    <property type="evidence" value="ECO:0007669"/>
    <property type="project" value="TreeGrafter"/>
</dbReference>
<dbReference type="InterPro" id="IPR027417">
    <property type="entry name" value="P-loop_NTPase"/>
</dbReference>
<dbReference type="InterPro" id="IPR003439">
    <property type="entry name" value="ABC_transporter-like_ATP-bd"/>
</dbReference>
<sequence length="226" mass="25065">MIVIKNVTKDYRLGETDIRALRGINLQIDKGDFSTIAGASGSGKSTLLNLIGCLDRPTSGEIWIGGTQVNIMTERQLDQLRLRTIGFIFQSFNLIPVLNVYENVELPLLIMKEVSTAERKKRVNHFIEAVGLQDFAQRKPSELSGGQRQRVAVARALVTKPQLVLADEPTANLDSKTAIEIIDLMKHIRSSENTTFVFSTHDPKIMERADKVLHIEDGVIIGGKGD</sequence>
<dbReference type="GO" id="GO:0016887">
    <property type="term" value="F:ATP hydrolysis activity"/>
    <property type="evidence" value="ECO:0007669"/>
    <property type="project" value="InterPro"/>
</dbReference>
<dbReference type="PANTHER" id="PTHR24220">
    <property type="entry name" value="IMPORT ATP-BINDING PROTEIN"/>
    <property type="match status" value="1"/>
</dbReference>
<dbReference type="FunFam" id="3.40.50.300:FF:000032">
    <property type="entry name" value="Export ABC transporter ATP-binding protein"/>
    <property type="match status" value="1"/>
</dbReference>
<keyword evidence="2" id="KW-0547">Nucleotide-binding</keyword>
<dbReference type="InterPro" id="IPR003593">
    <property type="entry name" value="AAA+_ATPase"/>
</dbReference>
<dbReference type="PROSITE" id="PS50893">
    <property type="entry name" value="ABC_TRANSPORTER_2"/>
    <property type="match status" value="1"/>
</dbReference>
<evidence type="ECO:0000256" key="3">
    <source>
        <dbReference type="ARBA" id="ARBA00022840"/>
    </source>
</evidence>
<dbReference type="InterPro" id="IPR015854">
    <property type="entry name" value="ABC_transpr_LolD-like"/>
</dbReference>
<evidence type="ECO:0000256" key="2">
    <source>
        <dbReference type="ARBA" id="ARBA00022741"/>
    </source>
</evidence>
<evidence type="ECO:0000313" key="5">
    <source>
        <dbReference type="EMBL" id="MRN51858.1"/>
    </source>
</evidence>
<keyword evidence="3 5" id="KW-0067">ATP-binding</keyword>
<keyword evidence="1" id="KW-0813">Transport</keyword>
<protein>
    <submittedName>
        <fullName evidence="5">ATP-binding cassette domain-containing protein</fullName>
    </submittedName>
</protein>
<evidence type="ECO:0000256" key="1">
    <source>
        <dbReference type="ARBA" id="ARBA00022448"/>
    </source>
</evidence>
<reference evidence="5 6" key="1">
    <citation type="submission" date="2019-11" db="EMBL/GenBank/DDBJ databases">
        <title>Paenibacillus monticola sp. nov., a novel PGPR strain isolated from mountain sample in China.</title>
        <authorList>
            <person name="Zhao Q."/>
            <person name="Li H.-P."/>
            <person name="Zhang J.-L."/>
        </authorList>
    </citation>
    <scope>NUCLEOTIDE SEQUENCE [LARGE SCALE GENOMIC DNA]</scope>
    <source>
        <strain evidence="5 6">LC-T2</strain>
    </source>
</reference>
<dbReference type="InterPro" id="IPR017871">
    <property type="entry name" value="ABC_transporter-like_CS"/>
</dbReference>
<dbReference type="Proteomes" id="UP000463051">
    <property type="component" value="Unassembled WGS sequence"/>
</dbReference>
<feature type="domain" description="ABC transporter" evidence="4">
    <location>
        <begin position="2"/>
        <end position="221"/>
    </location>
</feature>
<dbReference type="EMBL" id="WJXB01000001">
    <property type="protein sequence ID" value="MRN51858.1"/>
    <property type="molecule type" value="Genomic_DNA"/>
</dbReference>
<dbReference type="PROSITE" id="PS00211">
    <property type="entry name" value="ABC_TRANSPORTER_1"/>
    <property type="match status" value="1"/>
</dbReference>
<evidence type="ECO:0000313" key="6">
    <source>
        <dbReference type="Proteomes" id="UP000463051"/>
    </source>
</evidence>
<accession>A0A7X2H355</accession>
<proteinExistence type="predicted"/>
<name>A0A7X2H355_9BACL</name>
<keyword evidence="6" id="KW-1185">Reference proteome</keyword>
<evidence type="ECO:0000259" key="4">
    <source>
        <dbReference type="PROSITE" id="PS50893"/>
    </source>
</evidence>
<comment type="caution">
    <text evidence="5">The sequence shown here is derived from an EMBL/GenBank/DDBJ whole genome shotgun (WGS) entry which is preliminary data.</text>
</comment>
<dbReference type="SUPFAM" id="SSF52540">
    <property type="entry name" value="P-loop containing nucleoside triphosphate hydrolases"/>
    <property type="match status" value="1"/>
</dbReference>
<dbReference type="Pfam" id="PF00005">
    <property type="entry name" value="ABC_tran"/>
    <property type="match status" value="1"/>
</dbReference>
<dbReference type="CDD" id="cd03255">
    <property type="entry name" value="ABC_MJ0796_LolCDE_FtsE"/>
    <property type="match status" value="1"/>
</dbReference>
<dbReference type="PANTHER" id="PTHR24220:SF86">
    <property type="entry name" value="ABC TRANSPORTER ABCH.1"/>
    <property type="match status" value="1"/>
</dbReference>
<dbReference type="InterPro" id="IPR017911">
    <property type="entry name" value="MacB-like_ATP-bd"/>
</dbReference>
<dbReference type="RefSeq" id="WP_154116755.1">
    <property type="nucleotide sequence ID" value="NZ_WJXB01000001.1"/>
</dbReference>
<dbReference type="GO" id="GO:0005886">
    <property type="term" value="C:plasma membrane"/>
    <property type="evidence" value="ECO:0007669"/>
    <property type="project" value="TreeGrafter"/>
</dbReference>